<name>A0A6L3JR24_9BACE</name>
<protein>
    <submittedName>
        <fullName evidence="1">Uncharacterized protein</fullName>
    </submittedName>
</protein>
<organism evidence="1 2">
    <name type="scientific">Bacteroides cellulosilyticus</name>
    <dbReference type="NCBI Taxonomy" id="246787"/>
    <lineage>
        <taxon>Bacteria</taxon>
        <taxon>Pseudomonadati</taxon>
        <taxon>Bacteroidota</taxon>
        <taxon>Bacteroidia</taxon>
        <taxon>Bacteroidales</taxon>
        <taxon>Bacteroidaceae</taxon>
        <taxon>Bacteroides</taxon>
    </lineage>
</organism>
<gene>
    <name evidence="1" type="ORF">F2Y87_27610</name>
</gene>
<accession>A0A6L3JR24</accession>
<dbReference type="RefSeq" id="WP_149948346.1">
    <property type="nucleotide sequence ID" value="NZ_JBBNMF010000052.1"/>
</dbReference>
<evidence type="ECO:0000313" key="1">
    <source>
        <dbReference type="EMBL" id="KAA5412525.1"/>
    </source>
</evidence>
<reference evidence="1 2" key="1">
    <citation type="journal article" date="2019" name="Nat. Med.">
        <title>A library of human gut bacterial isolates paired with longitudinal multiomics data enables mechanistic microbiome research.</title>
        <authorList>
            <person name="Poyet M."/>
            <person name="Groussin M."/>
            <person name="Gibbons S.M."/>
            <person name="Avila-Pacheco J."/>
            <person name="Jiang X."/>
            <person name="Kearney S.M."/>
            <person name="Perrotta A.R."/>
            <person name="Berdy B."/>
            <person name="Zhao S."/>
            <person name="Lieberman T.D."/>
            <person name="Swanson P.K."/>
            <person name="Smith M."/>
            <person name="Roesemann S."/>
            <person name="Alexander J.E."/>
            <person name="Rich S.A."/>
            <person name="Livny J."/>
            <person name="Vlamakis H."/>
            <person name="Clish C."/>
            <person name="Bullock K."/>
            <person name="Deik A."/>
            <person name="Scott J."/>
            <person name="Pierce K.A."/>
            <person name="Xavier R.J."/>
            <person name="Alm E.J."/>
        </authorList>
    </citation>
    <scope>NUCLEOTIDE SEQUENCE [LARGE SCALE GENOMIC DNA]</scope>
    <source>
        <strain evidence="1 2">BIOML-A8</strain>
    </source>
</reference>
<dbReference type="EMBL" id="VVYX01000065">
    <property type="protein sequence ID" value="KAA5412525.1"/>
    <property type="molecule type" value="Genomic_DNA"/>
</dbReference>
<comment type="caution">
    <text evidence="1">The sequence shown here is derived from an EMBL/GenBank/DDBJ whole genome shotgun (WGS) entry which is preliminary data.</text>
</comment>
<dbReference type="Proteomes" id="UP000482653">
    <property type="component" value="Unassembled WGS sequence"/>
</dbReference>
<sequence length="335" mass="38645">MHSCQYLSQFPDKKPCRVIVLDNNVPQISLYYKPIIGDSVPEASRRDWNVSYDLGGTWKEARKIGRKNSSLFKVDVVVYPEVSLKNLIITQIYQVLFNLSPAVEVSFWKGMKLTAQVVVPVYNDGYGRLADKVHPGFLTLQQTVRLPYNMWLTGTVGAFNASRYGGDLKLFHVLKADERFSFEGRVGLTAMYQWDGFKFNYGTKTRLTWSLGGNFYWPEYNVQVSLKGEQYLLGEKGVRFDLIRHFRYCSIGFYAMKAQRAKSNGGFRFQIALPPYKYKRKGYIPRVTPSHNMGIAYNAGNEQYYYKGFRTNASENIMSNNSFNPYFIKSELLNF</sequence>
<dbReference type="AlphaFoldDB" id="A0A6L3JR24"/>
<evidence type="ECO:0000313" key="2">
    <source>
        <dbReference type="Proteomes" id="UP000482653"/>
    </source>
</evidence>
<proteinExistence type="predicted"/>